<dbReference type="GO" id="GO:0005634">
    <property type="term" value="C:nucleus"/>
    <property type="evidence" value="ECO:0007669"/>
    <property type="project" value="TreeGrafter"/>
</dbReference>
<dbReference type="InterPro" id="IPR002625">
    <property type="entry name" value="Smr_dom"/>
</dbReference>
<organism evidence="5 6">
    <name type="scientific">Brettanomyces naardenensis</name>
    <name type="common">Yeast</name>
    <dbReference type="NCBI Taxonomy" id="13370"/>
    <lineage>
        <taxon>Eukaryota</taxon>
        <taxon>Fungi</taxon>
        <taxon>Dikarya</taxon>
        <taxon>Ascomycota</taxon>
        <taxon>Saccharomycotina</taxon>
        <taxon>Pichiomycetes</taxon>
        <taxon>Pichiales</taxon>
        <taxon>Pichiaceae</taxon>
        <taxon>Brettanomyces</taxon>
    </lineage>
</organism>
<gene>
    <name evidence="5" type="ORF">BRENAR_LOCUS4462</name>
</gene>
<feature type="region of interest" description="Disordered" evidence="2">
    <location>
        <begin position="215"/>
        <end position="241"/>
    </location>
</feature>
<dbReference type="SMART" id="SM00463">
    <property type="entry name" value="SMR"/>
    <property type="match status" value="1"/>
</dbReference>
<evidence type="ECO:0000313" key="5">
    <source>
        <dbReference type="EMBL" id="VEU23733.1"/>
    </source>
</evidence>
<evidence type="ECO:0000256" key="2">
    <source>
        <dbReference type="SAM" id="MobiDB-lite"/>
    </source>
</evidence>
<protein>
    <submittedName>
        <fullName evidence="5">DEKNAAC104969</fullName>
    </submittedName>
</protein>
<dbReference type="EMBL" id="CAACVR010000056">
    <property type="protein sequence ID" value="VEU23733.1"/>
    <property type="molecule type" value="Genomic_DNA"/>
</dbReference>
<dbReference type="PANTHER" id="PTHR46535">
    <property type="entry name" value="NEDD4-BINDING PROTEIN 2"/>
    <property type="match status" value="1"/>
</dbReference>
<evidence type="ECO:0000256" key="1">
    <source>
        <dbReference type="ARBA" id="ARBA00022786"/>
    </source>
</evidence>
<feature type="region of interest" description="Disordered" evidence="2">
    <location>
        <begin position="56"/>
        <end position="80"/>
    </location>
</feature>
<proteinExistence type="predicted"/>
<dbReference type="Pfam" id="PF02845">
    <property type="entry name" value="CUE"/>
    <property type="match status" value="1"/>
</dbReference>
<name>A0A448YS49_BRENA</name>
<dbReference type="CDD" id="cd14279">
    <property type="entry name" value="CUE"/>
    <property type="match status" value="1"/>
</dbReference>
<dbReference type="GO" id="GO:0004519">
    <property type="term" value="F:endonuclease activity"/>
    <property type="evidence" value="ECO:0007669"/>
    <property type="project" value="TreeGrafter"/>
</dbReference>
<dbReference type="AlphaFoldDB" id="A0A448YS49"/>
<feature type="compositionally biased region" description="Basic residues" evidence="2">
    <location>
        <begin position="228"/>
        <end position="239"/>
    </location>
</feature>
<dbReference type="GO" id="GO:0043130">
    <property type="term" value="F:ubiquitin binding"/>
    <property type="evidence" value="ECO:0007669"/>
    <property type="project" value="InterPro"/>
</dbReference>
<dbReference type="PANTHER" id="PTHR46535:SF1">
    <property type="entry name" value="NEDD4-BINDING PROTEIN 2"/>
    <property type="match status" value="1"/>
</dbReference>
<feature type="region of interest" description="Disordered" evidence="2">
    <location>
        <begin position="315"/>
        <end position="339"/>
    </location>
</feature>
<accession>A0A448YS49</accession>
<dbReference type="InterPro" id="IPR052772">
    <property type="entry name" value="Endo/PolyKinase_Domain-Protein"/>
</dbReference>
<feature type="compositionally biased region" description="Basic and acidic residues" evidence="2">
    <location>
        <begin position="56"/>
        <end position="70"/>
    </location>
</feature>
<dbReference type="Proteomes" id="UP000290900">
    <property type="component" value="Unassembled WGS sequence"/>
</dbReference>
<dbReference type="PROSITE" id="PS50828">
    <property type="entry name" value="SMR"/>
    <property type="match status" value="1"/>
</dbReference>
<dbReference type="OrthoDB" id="4080456at2759"/>
<feature type="domain" description="CUE" evidence="4">
    <location>
        <begin position="7"/>
        <end position="50"/>
    </location>
</feature>
<evidence type="ECO:0000259" key="3">
    <source>
        <dbReference type="PROSITE" id="PS50828"/>
    </source>
</evidence>
<dbReference type="STRING" id="13370.A0A448YS49"/>
<sequence length="497" mass="56025">MSQVGSSPEEGFLKISEMFPDIPLGDIRSVLKSVGGDVERSIEELLSYNMIEAEKTQEVAERSRDDDKTVQVESAELEPATPDDEIMSLSEIQECLKKIDFVEQAQELLRIKPENRELLEYYAARNHYKLFNTVLDVLENFDPSLPPENQRYISYKTLAMEGEMQRPDLEKKALESPVKKMEIVEDAKPAVQEEPPITVRPAAHSRVQGGYRLIAPLSNDENDDAGLQKKKKKENRRGKASAGYVINAKSDEMKELQTIRRSNSALSRLPDSFFVDAMKFFHGDVDAVAYVASNIAPLAPKRRINLGESAREKPVDLPAKSVPPLPVTVHRQSAQRSGKSYPDLLREAQRLRSEAKRSNDRTLRPIYASAASQKQAEAFDVLQSEQRNSANSKLIQARRTNQIDFHGLDVNNAINSCKLALSSWWKDEMQARVSNGDNLRSVKALRVEDFRIITGRGLHSAGGVPRIKLAVRKYLKEHQYIFDEEASGMTVTGRRHP</sequence>
<dbReference type="Gene3D" id="1.10.8.10">
    <property type="entry name" value="DNA helicase RuvA subunit, C-terminal domain"/>
    <property type="match status" value="1"/>
</dbReference>
<keyword evidence="1" id="KW-0833">Ubl conjugation pathway</keyword>
<dbReference type="Gene3D" id="3.30.1370.110">
    <property type="match status" value="1"/>
</dbReference>
<dbReference type="InterPro" id="IPR009060">
    <property type="entry name" value="UBA-like_sf"/>
</dbReference>
<dbReference type="InParanoid" id="A0A448YS49"/>
<dbReference type="SUPFAM" id="SSF160443">
    <property type="entry name" value="SMR domain-like"/>
    <property type="match status" value="1"/>
</dbReference>
<dbReference type="SUPFAM" id="SSF46934">
    <property type="entry name" value="UBA-like"/>
    <property type="match status" value="1"/>
</dbReference>
<dbReference type="PROSITE" id="PS51140">
    <property type="entry name" value="CUE"/>
    <property type="match status" value="1"/>
</dbReference>
<dbReference type="InterPro" id="IPR003892">
    <property type="entry name" value="CUE"/>
</dbReference>
<reference evidence="5 6" key="1">
    <citation type="submission" date="2018-12" db="EMBL/GenBank/DDBJ databases">
        <authorList>
            <person name="Tiukova I."/>
            <person name="Dainat J."/>
        </authorList>
    </citation>
    <scope>NUCLEOTIDE SEQUENCE [LARGE SCALE GENOMIC DNA]</scope>
</reference>
<feature type="domain" description="Smr" evidence="3">
    <location>
        <begin position="403"/>
        <end position="497"/>
    </location>
</feature>
<evidence type="ECO:0000259" key="4">
    <source>
        <dbReference type="PROSITE" id="PS51140"/>
    </source>
</evidence>
<dbReference type="InterPro" id="IPR036063">
    <property type="entry name" value="Smr_dom_sf"/>
</dbReference>
<evidence type="ECO:0000313" key="6">
    <source>
        <dbReference type="Proteomes" id="UP000290900"/>
    </source>
</evidence>
<keyword evidence="6" id="KW-1185">Reference proteome</keyword>